<protein>
    <submittedName>
        <fullName evidence="1">Uncharacterized protein</fullName>
    </submittedName>
</protein>
<comment type="caution">
    <text evidence="1">The sequence shown here is derived from an EMBL/GenBank/DDBJ whole genome shotgun (WGS) entry which is preliminary data.</text>
</comment>
<proteinExistence type="predicted"/>
<dbReference type="EMBL" id="JAYMYQ010000002">
    <property type="protein sequence ID" value="KAK7350142.1"/>
    <property type="molecule type" value="Genomic_DNA"/>
</dbReference>
<gene>
    <name evidence="1" type="ORF">VNO77_08307</name>
</gene>
<reference evidence="1 2" key="1">
    <citation type="submission" date="2024-01" db="EMBL/GenBank/DDBJ databases">
        <title>The genomes of 5 underutilized Papilionoideae crops provide insights into root nodulation and disease resistanc.</title>
        <authorList>
            <person name="Jiang F."/>
        </authorList>
    </citation>
    <scope>NUCLEOTIDE SEQUENCE [LARGE SCALE GENOMIC DNA]</scope>
    <source>
        <strain evidence="1">LVBAO_FW01</strain>
        <tissue evidence="1">Leaves</tissue>
    </source>
</reference>
<sequence>MPSPGCRALQSIITFYPNNLQDPTLTCYFYKVMYKFKFLTHSKRDTEFIIMLLTGGPGSQFWHSAKHINVPNLSTLDLVLHKGKLRGWTTTESQPWCHLPDFTKTCKNSYKCMSCTRIRNHPGLVHLRGVIAVSGSSPYSLGVVISAIKFYGFQVSNGSISSSIWLSFSFVPTRDALSHILPNSQALTSTEPQACEWIGDRTLPQYRVSCPNQILWRYQSSLPEIMDRLPMKVPLETQLRLISSLPDAELFPHSKRSSFLEKDDDVIPDFLRDQCRLQGSE</sequence>
<name>A0AAN9M961_CANGL</name>
<evidence type="ECO:0000313" key="1">
    <source>
        <dbReference type="EMBL" id="KAK7350142.1"/>
    </source>
</evidence>
<keyword evidence="2" id="KW-1185">Reference proteome</keyword>
<evidence type="ECO:0000313" key="2">
    <source>
        <dbReference type="Proteomes" id="UP001367508"/>
    </source>
</evidence>
<organism evidence="1 2">
    <name type="scientific">Canavalia gladiata</name>
    <name type="common">Sword bean</name>
    <name type="synonym">Dolichos gladiatus</name>
    <dbReference type="NCBI Taxonomy" id="3824"/>
    <lineage>
        <taxon>Eukaryota</taxon>
        <taxon>Viridiplantae</taxon>
        <taxon>Streptophyta</taxon>
        <taxon>Embryophyta</taxon>
        <taxon>Tracheophyta</taxon>
        <taxon>Spermatophyta</taxon>
        <taxon>Magnoliopsida</taxon>
        <taxon>eudicotyledons</taxon>
        <taxon>Gunneridae</taxon>
        <taxon>Pentapetalae</taxon>
        <taxon>rosids</taxon>
        <taxon>fabids</taxon>
        <taxon>Fabales</taxon>
        <taxon>Fabaceae</taxon>
        <taxon>Papilionoideae</taxon>
        <taxon>50 kb inversion clade</taxon>
        <taxon>NPAAA clade</taxon>
        <taxon>indigoferoid/millettioid clade</taxon>
        <taxon>Phaseoleae</taxon>
        <taxon>Canavalia</taxon>
    </lineage>
</organism>
<dbReference type="Proteomes" id="UP001367508">
    <property type="component" value="Unassembled WGS sequence"/>
</dbReference>
<accession>A0AAN9M961</accession>
<dbReference type="AlphaFoldDB" id="A0AAN9M961"/>